<evidence type="ECO:0000313" key="1">
    <source>
        <dbReference type="EMBL" id="BCZ49010.1"/>
    </source>
</evidence>
<proteinExistence type="predicted"/>
<sequence length="95" mass="10687">MIPALTATIANAETINAITVLLSSINVYKIFIYHIIASKDIYLKNLVTYIVTISEVGKISVNTYVITSAPHHATRHNDALIMKFLIALRFLKYKH</sequence>
<organism evidence="1 2">
    <name type="scientific">Clostridium gelidum</name>
    <dbReference type="NCBI Taxonomy" id="704125"/>
    <lineage>
        <taxon>Bacteria</taxon>
        <taxon>Bacillati</taxon>
        <taxon>Bacillota</taxon>
        <taxon>Clostridia</taxon>
        <taxon>Eubacteriales</taxon>
        <taxon>Clostridiaceae</taxon>
        <taxon>Clostridium</taxon>
    </lineage>
</organism>
<protein>
    <submittedName>
        <fullName evidence="1">Uncharacterized protein</fullName>
    </submittedName>
</protein>
<keyword evidence="2" id="KW-1185">Reference proteome</keyword>
<evidence type="ECO:0000313" key="2">
    <source>
        <dbReference type="Proteomes" id="UP000824633"/>
    </source>
</evidence>
<gene>
    <name evidence="1" type="ORF">psyc5s11_50770</name>
</gene>
<reference evidence="2" key="1">
    <citation type="submission" date="2021-07" db="EMBL/GenBank/DDBJ databases">
        <title>Complete genome sequencing of a Clostridium isolate.</title>
        <authorList>
            <person name="Ueki A."/>
            <person name="Tonouchi A."/>
        </authorList>
    </citation>
    <scope>NUCLEOTIDE SEQUENCE [LARGE SCALE GENOMIC DNA]</scope>
    <source>
        <strain evidence="2">C5S11</strain>
    </source>
</reference>
<dbReference type="EMBL" id="AP024849">
    <property type="protein sequence ID" value="BCZ49010.1"/>
    <property type="molecule type" value="Genomic_DNA"/>
</dbReference>
<dbReference type="Proteomes" id="UP000824633">
    <property type="component" value="Chromosome"/>
</dbReference>
<accession>A0ABN6J5Z0</accession>
<name>A0ABN6J5Z0_9CLOT</name>